<evidence type="ECO:0000259" key="12">
    <source>
        <dbReference type="SMART" id="SM00864"/>
    </source>
</evidence>
<dbReference type="GO" id="GO:0000917">
    <property type="term" value="P:division septum assembly"/>
    <property type="evidence" value="ECO:0007669"/>
    <property type="project" value="UniProtKB-KW"/>
</dbReference>
<dbReference type="GO" id="GO:0032153">
    <property type="term" value="C:cell division site"/>
    <property type="evidence" value="ECO:0007669"/>
    <property type="project" value="UniProtKB-UniRule"/>
</dbReference>
<comment type="function">
    <text evidence="8 10">Essential cell division protein that forms a contractile ring structure (Z ring) at the future cell division site. The regulation of the ring assembly controls the timing and the location of cell division. One of the functions of the FtsZ ring is to recruit other cell division proteins to the septum to produce a new cell wall between the dividing cells. Binds GTP and shows GTPase activity.</text>
</comment>
<feature type="binding site" evidence="8">
    <location>
        <position position="143"/>
    </location>
    <ligand>
        <name>GTP</name>
        <dbReference type="ChEBI" id="CHEBI:37565"/>
    </ligand>
</feature>
<dbReference type="InterPro" id="IPR008280">
    <property type="entry name" value="Tub_FtsZ_C"/>
</dbReference>
<dbReference type="PANTHER" id="PTHR30314">
    <property type="entry name" value="CELL DIVISION PROTEIN FTSZ-RELATED"/>
    <property type="match status" value="1"/>
</dbReference>
<feature type="binding site" evidence="8">
    <location>
        <position position="187"/>
    </location>
    <ligand>
        <name>GTP</name>
        <dbReference type="ChEBI" id="CHEBI:37565"/>
    </ligand>
</feature>
<dbReference type="RefSeq" id="WP_065350503.1">
    <property type="nucleotide sequence ID" value="NZ_LT222319.1"/>
</dbReference>
<dbReference type="SUPFAM" id="SSF52490">
    <property type="entry name" value="Tubulin nucleotide-binding domain-like"/>
    <property type="match status" value="1"/>
</dbReference>
<keyword evidence="6 8" id="KW-0717">Septation</keyword>
<feature type="domain" description="Tubulin/FtsZ GTPase" evidence="12">
    <location>
        <begin position="13"/>
        <end position="205"/>
    </location>
</feature>
<evidence type="ECO:0000256" key="1">
    <source>
        <dbReference type="ARBA" id="ARBA00009690"/>
    </source>
</evidence>
<dbReference type="PANTHER" id="PTHR30314:SF3">
    <property type="entry name" value="MITOCHONDRIAL DIVISION PROTEIN FSZA"/>
    <property type="match status" value="1"/>
</dbReference>
<keyword evidence="3 8" id="KW-0132">Cell division</keyword>
<evidence type="ECO:0000256" key="6">
    <source>
        <dbReference type="ARBA" id="ARBA00023210"/>
    </source>
</evidence>
<dbReference type="HAMAP" id="MF_00909">
    <property type="entry name" value="FtsZ"/>
    <property type="match status" value="1"/>
</dbReference>
<dbReference type="NCBIfam" id="TIGR00065">
    <property type="entry name" value="ftsZ"/>
    <property type="match status" value="1"/>
</dbReference>
<dbReference type="SMART" id="SM00865">
    <property type="entry name" value="Tubulin_C"/>
    <property type="match status" value="1"/>
</dbReference>
<reference evidence="15" key="1">
    <citation type="submission" date="2017-11" db="EMBL/GenBank/DDBJ databases">
        <authorList>
            <person name="Blom J."/>
        </authorList>
    </citation>
    <scope>NUCLEOTIDE SEQUENCE [LARGE SCALE GENOMIC DNA]</scope>
</reference>
<gene>
    <name evidence="8 14" type="primary">ftsZ</name>
    <name evidence="14" type="ORF">PL963_04179</name>
</gene>
<keyword evidence="7 8" id="KW-0131">Cell cycle</keyword>
<dbReference type="PRINTS" id="PR00423">
    <property type="entry name" value="CELLDVISFTSZ"/>
</dbReference>
<dbReference type="InterPro" id="IPR045061">
    <property type="entry name" value="FtsZ/CetZ"/>
</dbReference>
<dbReference type="InterPro" id="IPR000158">
    <property type="entry name" value="Cell_div_FtsZ"/>
</dbReference>
<dbReference type="InterPro" id="IPR036525">
    <property type="entry name" value="Tubulin/FtsZ_GTPase_sf"/>
</dbReference>
<protein>
    <recommendedName>
        <fullName evidence="8 9">Cell division protein FtsZ</fullName>
    </recommendedName>
</protein>
<evidence type="ECO:0000256" key="5">
    <source>
        <dbReference type="ARBA" id="ARBA00023134"/>
    </source>
</evidence>
<evidence type="ECO:0000256" key="4">
    <source>
        <dbReference type="ARBA" id="ARBA00022741"/>
    </source>
</evidence>
<feature type="binding site" evidence="8">
    <location>
        <begin position="21"/>
        <end position="25"/>
    </location>
    <ligand>
        <name>GTP</name>
        <dbReference type="ChEBI" id="CHEBI:37565"/>
    </ligand>
</feature>
<dbReference type="InterPro" id="IPR018316">
    <property type="entry name" value="Tubulin/FtsZ_2-layer-sand-dom"/>
</dbReference>
<accession>A0A193STZ7</accession>
<dbReference type="InterPro" id="IPR024757">
    <property type="entry name" value="FtsZ_C"/>
</dbReference>
<proteinExistence type="inferred from homology"/>
<feature type="binding site" evidence="8">
    <location>
        <position position="139"/>
    </location>
    <ligand>
        <name>GTP</name>
        <dbReference type="ChEBI" id="CHEBI:37565"/>
    </ligand>
</feature>
<dbReference type="GO" id="GO:0043093">
    <property type="term" value="P:FtsZ-dependent cytokinesis"/>
    <property type="evidence" value="ECO:0007669"/>
    <property type="project" value="UniProtKB-UniRule"/>
</dbReference>
<dbReference type="GO" id="GO:0003924">
    <property type="term" value="F:GTPase activity"/>
    <property type="evidence" value="ECO:0007669"/>
    <property type="project" value="UniProtKB-UniRule"/>
</dbReference>
<dbReference type="GO" id="GO:0005737">
    <property type="term" value="C:cytoplasm"/>
    <property type="evidence" value="ECO:0007669"/>
    <property type="project" value="UniProtKB-SubCell"/>
</dbReference>
<name>A0A193STZ7_9PSED</name>
<feature type="region of interest" description="Disordered" evidence="11">
    <location>
        <begin position="334"/>
        <end position="356"/>
    </location>
</feature>
<evidence type="ECO:0000256" key="2">
    <source>
        <dbReference type="ARBA" id="ARBA00022490"/>
    </source>
</evidence>
<comment type="subcellular location">
    <subcellularLocation>
        <location evidence="8">Cytoplasm</location>
    </subcellularLocation>
    <text evidence="8">Assembles at midcell at the inner surface of the cytoplasmic membrane.</text>
</comment>
<dbReference type="Gene3D" id="3.30.1330.20">
    <property type="entry name" value="Tubulin/FtsZ, C-terminal domain"/>
    <property type="match status" value="1"/>
</dbReference>
<dbReference type="PROSITE" id="PS01134">
    <property type="entry name" value="FTSZ_1"/>
    <property type="match status" value="1"/>
</dbReference>
<evidence type="ECO:0000256" key="10">
    <source>
        <dbReference type="RuleBase" id="RU000631"/>
    </source>
</evidence>
<comment type="subunit">
    <text evidence="8">Homodimer. Polymerizes to form a dynamic ring structure in a strictly GTP-dependent manner. Interacts directly with several other division proteins.</text>
</comment>
<evidence type="ECO:0000256" key="9">
    <source>
        <dbReference type="NCBIfam" id="TIGR00065"/>
    </source>
</evidence>
<dbReference type="AlphaFoldDB" id="A0A193STZ7"/>
<keyword evidence="2 8" id="KW-0963">Cytoplasm</keyword>
<dbReference type="InterPro" id="IPR020805">
    <property type="entry name" value="Cell_div_FtsZ_CS"/>
</dbReference>
<dbReference type="SMART" id="SM00864">
    <property type="entry name" value="Tubulin"/>
    <property type="match status" value="1"/>
</dbReference>
<dbReference type="CDD" id="cd02201">
    <property type="entry name" value="FtsZ_type1"/>
    <property type="match status" value="1"/>
</dbReference>
<dbReference type="InterPro" id="IPR037103">
    <property type="entry name" value="Tubulin/FtsZ-like_C"/>
</dbReference>
<evidence type="ECO:0000259" key="13">
    <source>
        <dbReference type="SMART" id="SM00865"/>
    </source>
</evidence>
<evidence type="ECO:0000313" key="14">
    <source>
        <dbReference type="EMBL" id="SOS22420.1"/>
    </source>
</evidence>
<feature type="domain" description="Tubulin/FtsZ 2-layer sandwich" evidence="13">
    <location>
        <begin position="207"/>
        <end position="325"/>
    </location>
</feature>
<organism evidence="14 15">
    <name type="scientific">Pseudomonas cerasi</name>
    <dbReference type="NCBI Taxonomy" id="1583341"/>
    <lineage>
        <taxon>Bacteria</taxon>
        <taxon>Pseudomonadati</taxon>
        <taxon>Pseudomonadota</taxon>
        <taxon>Gammaproteobacteria</taxon>
        <taxon>Pseudomonadales</taxon>
        <taxon>Pseudomonadaceae</taxon>
        <taxon>Pseudomonas</taxon>
    </lineage>
</organism>
<dbReference type="FunFam" id="3.40.50.1440:FF:000023">
    <property type="entry name" value="Cell division protein FtsZ"/>
    <property type="match status" value="1"/>
</dbReference>
<feature type="binding site" evidence="8">
    <location>
        <begin position="108"/>
        <end position="110"/>
    </location>
    <ligand>
        <name>GTP</name>
        <dbReference type="ChEBI" id="CHEBI:37565"/>
    </ligand>
</feature>
<dbReference type="PROSITE" id="PS01135">
    <property type="entry name" value="FTSZ_2"/>
    <property type="match status" value="1"/>
</dbReference>
<dbReference type="InterPro" id="IPR003008">
    <property type="entry name" value="Tubulin_FtsZ_GTPase"/>
</dbReference>
<dbReference type="Pfam" id="PF00091">
    <property type="entry name" value="Tubulin"/>
    <property type="match status" value="1"/>
</dbReference>
<sequence length="395" mass="41582">MFELVDNVPQSPVIKVIGVGGGGGNAVNHMVKSNIEGVEFICANTDAQALKNIGARTILQLGTGVTKGLGAGANPEVGRQAALEDRERIAEVLQGTNMVFITTGMGGGTGTGAAPIIAEVAKEMGILTVAVVTRPFPFEGRKRMQIADEGIRMLSESVDSLITIPNEKLLTILGKDASLLSAFAKADDVLAGAVRGISDIIKRPGMINVDFADVRTVMSEMGMAMMGTGCASGPNRAREATEAAIRNPLLEDVNLQGARGILVNITAGPDLSLGEYSDVGSIIEAFASEHAMVKVGTVIDPDMRDELHVTVVATGLGAKIEKPVKVIDNTLQTTQQAPAQQASRQEAPSVNYRDLDRPTVMRNQAHAGATAAAKMNLNDDLDYLDIPAFLRRQAD</sequence>
<evidence type="ECO:0000313" key="15">
    <source>
        <dbReference type="Proteomes" id="UP000239025"/>
    </source>
</evidence>
<feature type="compositionally biased region" description="Low complexity" evidence="11">
    <location>
        <begin position="334"/>
        <end position="349"/>
    </location>
</feature>
<keyword evidence="5 8" id="KW-0342">GTP-binding</keyword>
<comment type="similarity">
    <text evidence="1 8 10">Belongs to the FtsZ family.</text>
</comment>
<evidence type="ECO:0000256" key="3">
    <source>
        <dbReference type="ARBA" id="ARBA00022618"/>
    </source>
</evidence>
<dbReference type="GO" id="GO:0005525">
    <property type="term" value="F:GTP binding"/>
    <property type="evidence" value="ECO:0007669"/>
    <property type="project" value="UniProtKB-UniRule"/>
</dbReference>
<dbReference type="EMBL" id="LT963395">
    <property type="protein sequence ID" value="SOS22420.1"/>
    <property type="molecule type" value="Genomic_DNA"/>
</dbReference>
<keyword evidence="15" id="KW-1185">Reference proteome</keyword>
<dbReference type="GO" id="GO:0051258">
    <property type="term" value="P:protein polymerization"/>
    <property type="evidence" value="ECO:0007669"/>
    <property type="project" value="UniProtKB-UniRule"/>
</dbReference>
<dbReference type="Proteomes" id="UP000239025">
    <property type="component" value="Chromosome 1"/>
</dbReference>
<keyword evidence="4 8" id="KW-0547">Nucleotide-binding</keyword>
<evidence type="ECO:0000256" key="8">
    <source>
        <dbReference type="HAMAP-Rule" id="MF_00909"/>
    </source>
</evidence>
<evidence type="ECO:0000256" key="7">
    <source>
        <dbReference type="ARBA" id="ARBA00023306"/>
    </source>
</evidence>
<dbReference type="SUPFAM" id="SSF55307">
    <property type="entry name" value="Tubulin C-terminal domain-like"/>
    <property type="match status" value="1"/>
</dbReference>
<dbReference type="Gene3D" id="3.40.50.1440">
    <property type="entry name" value="Tubulin/FtsZ, GTPase domain"/>
    <property type="match status" value="1"/>
</dbReference>
<evidence type="ECO:0000256" key="11">
    <source>
        <dbReference type="SAM" id="MobiDB-lite"/>
    </source>
</evidence>
<dbReference type="Pfam" id="PF12327">
    <property type="entry name" value="FtsZ_C"/>
    <property type="match status" value="1"/>
</dbReference>